<dbReference type="GO" id="GO:0043248">
    <property type="term" value="P:proteasome assembly"/>
    <property type="evidence" value="ECO:0007669"/>
    <property type="project" value="InterPro"/>
</dbReference>
<dbReference type="GO" id="GO:0036503">
    <property type="term" value="P:ERAD pathway"/>
    <property type="evidence" value="ECO:0007669"/>
    <property type="project" value="TreeGrafter"/>
</dbReference>
<dbReference type="GO" id="GO:0005737">
    <property type="term" value="C:cytoplasm"/>
    <property type="evidence" value="ECO:0007669"/>
    <property type="project" value="TreeGrafter"/>
</dbReference>
<comment type="caution">
    <text evidence="4">The sequence shown here is derived from an EMBL/GenBank/DDBJ whole genome shotgun (WGS) entry which is preliminary data.</text>
</comment>
<keyword evidence="5" id="KW-1185">Reference proteome</keyword>
<dbReference type="InterPro" id="IPR011989">
    <property type="entry name" value="ARM-like"/>
</dbReference>
<feature type="region of interest" description="Disordered" evidence="2">
    <location>
        <begin position="1032"/>
        <end position="1091"/>
    </location>
</feature>
<dbReference type="GO" id="GO:0060090">
    <property type="term" value="F:molecular adaptor activity"/>
    <property type="evidence" value="ECO:0007669"/>
    <property type="project" value="InterPro"/>
</dbReference>
<evidence type="ECO:0000256" key="2">
    <source>
        <dbReference type="SAM" id="MobiDB-lite"/>
    </source>
</evidence>
<dbReference type="PANTHER" id="PTHR23346">
    <property type="entry name" value="TRANSLATIONAL ACTIVATOR GCN1-RELATED"/>
    <property type="match status" value="1"/>
</dbReference>
<dbReference type="Gene3D" id="1.25.10.10">
    <property type="entry name" value="Leucine-rich Repeat Variant"/>
    <property type="match status" value="2"/>
</dbReference>
<keyword evidence="1" id="KW-0677">Repeat</keyword>
<dbReference type="EMBL" id="JADXDR010000078">
    <property type="protein sequence ID" value="KAI7840602.1"/>
    <property type="molecule type" value="Genomic_DNA"/>
</dbReference>
<organism evidence="4 5">
    <name type="scientific">Chlorella ohadii</name>
    <dbReference type="NCBI Taxonomy" id="2649997"/>
    <lineage>
        <taxon>Eukaryota</taxon>
        <taxon>Viridiplantae</taxon>
        <taxon>Chlorophyta</taxon>
        <taxon>core chlorophytes</taxon>
        <taxon>Trebouxiophyceae</taxon>
        <taxon>Chlorellales</taxon>
        <taxon>Chlorellaceae</taxon>
        <taxon>Chlorella clade</taxon>
        <taxon>Chlorella</taxon>
    </lineage>
</organism>
<feature type="compositionally biased region" description="Low complexity" evidence="2">
    <location>
        <begin position="1032"/>
        <end position="1066"/>
    </location>
</feature>
<dbReference type="GO" id="GO:0005634">
    <property type="term" value="C:nucleus"/>
    <property type="evidence" value="ECO:0007669"/>
    <property type="project" value="TreeGrafter"/>
</dbReference>
<dbReference type="Pfam" id="PF13001">
    <property type="entry name" value="ECM29_N"/>
    <property type="match status" value="2"/>
</dbReference>
<dbReference type="PANTHER" id="PTHR23346:SF19">
    <property type="entry name" value="PROTEASOME ADAPTER AND SCAFFOLD PROTEIN ECM29"/>
    <property type="match status" value="1"/>
</dbReference>
<evidence type="ECO:0000259" key="3">
    <source>
        <dbReference type="Pfam" id="PF13001"/>
    </source>
</evidence>
<feature type="domain" description="Proteasome component Ecm29 N-terminal" evidence="3">
    <location>
        <begin position="201"/>
        <end position="561"/>
    </location>
</feature>
<protein>
    <recommendedName>
        <fullName evidence="3">Proteasome component Ecm29 N-terminal domain-containing protein</fullName>
    </recommendedName>
</protein>
<proteinExistence type="predicted"/>
<gene>
    <name evidence="4" type="ORF">COHA_005752</name>
</gene>
<sequence length="1210" mass="123812">MAAPADEELEGLSRVLTRLALTEDDKLEQVLSRLLPIVIAKLGPGASPAAQKKVLEILSHANKRTRALPALRLPLRDLAELYAAPGTAAMARNFAIVYLEQAVSRAAPEERFAQLPTLLTGLSTLPAQHQQMLLRMAAQCLEHMATGAASSPAASEQQFASAYSFLQQEQQQNGEGAAAGGEPEAAAGGAAALAPAGTTTAAADRRLILRFALQLMLYQPPSAKGPSNPLQAGRGPAPMEVDAPAAGPPAGMSRADVAAVEGKQAPAGDALLRQKLGLLNFSSAAGWDPTEMLPVYLAAACDPNEQVSRRADDLLKKRCGVDSQRPPVNLEDPAVIEPLFELFHGTADDESLPEEERRAAAGVPLRARLLSLFCRSVAAANCFPHSLTTVTVCLYSPQTTPRLRQGGMEFAVWVFKHAAPEQLAPAAGSILDGLLQLLDDGGARGLDVTGLTLRGFTYQAVGQLAQRQPQAFAGRTDIAARFFSALATEPAGVRAAVQEATASLASAFRGAQGETAEALQQLLADSIGQQQPEAVRMAALQWAIKLFPFGHIPARYLCMLAAADPRFQISEAALEGLQPSKFATGPSGGKSSTAAALPAYPPFEAVLRYLQQAVPQLGRRPAEGGELPLPPKALLAAIAFLESCRRAASKGTAAPGGAMSAEAAAAYLLLLENALLPQAPSELHAAALAATLSVAAAQRAAFAAAYAADPSRQAVLLRLSGHVDAGARQAAAQLLGLLVAPGTAPPAQQAQQAQRAVTLCEALLSTLRAGGPDGAKHAKQEALEGAAAAAGYVAANLLQGSLPLSDDLVPSLLQQLRQLLEAPASAAPAAATTTAGGSSLRAAAALALGTASLPFAPATGSNGDESMASLAQQQQGLCALPDAAGVAAATASLLEDKDPKVVKKAAAALGYLCMGHSGQPVPAVAAAAAPAAAAEPAAAAAGESGPAPAQAADPSSSEAAAAIAPSVSSDGVLQPSVAALLGLRTSKNEEVLFAVGEALCFCFGGVSVTPDAILHTPFASLAAWRQEEEEAAAAAAGGAAGQAPDQQQEQLGGEAMEVEAPAPAAGSRDAGDAEPAGGDHSTHSAGAAASPAQAAVQQQVLSAVMEECLLNTRPEVRCAGAVWLVSLLLHCRRHPRLVPLLPEAQQALSQLLGDQNELTQEMASRGLAAVYDMADAATRQALLDSLTATLSGMPQQRRAVKLTEDSQLFC</sequence>
<name>A0AAD5DM95_9CHLO</name>
<dbReference type="AlphaFoldDB" id="A0AAD5DM95"/>
<feature type="domain" description="Proteasome component Ecm29 N-terminal" evidence="3">
    <location>
        <begin position="12"/>
        <end position="167"/>
    </location>
</feature>
<dbReference type="InterPro" id="IPR016024">
    <property type="entry name" value="ARM-type_fold"/>
</dbReference>
<dbReference type="Proteomes" id="UP001205105">
    <property type="component" value="Unassembled WGS sequence"/>
</dbReference>
<evidence type="ECO:0000313" key="5">
    <source>
        <dbReference type="Proteomes" id="UP001205105"/>
    </source>
</evidence>
<reference evidence="4" key="1">
    <citation type="submission" date="2020-11" db="EMBL/GenBank/DDBJ databases">
        <title>Chlorella ohadii genome sequencing and assembly.</title>
        <authorList>
            <person name="Murik O."/>
            <person name="Treves H."/>
            <person name="Kedem I."/>
            <person name="Shotland Y."/>
            <person name="Kaplan A."/>
        </authorList>
    </citation>
    <scope>NUCLEOTIDE SEQUENCE</scope>
    <source>
        <strain evidence="4">1</strain>
    </source>
</reference>
<dbReference type="InterPro" id="IPR024372">
    <property type="entry name" value="Ecm29_N"/>
</dbReference>
<accession>A0AAD5DM95</accession>
<evidence type="ECO:0000256" key="1">
    <source>
        <dbReference type="ARBA" id="ARBA00022737"/>
    </source>
</evidence>
<evidence type="ECO:0000313" key="4">
    <source>
        <dbReference type="EMBL" id="KAI7840602.1"/>
    </source>
</evidence>
<dbReference type="SUPFAM" id="SSF48371">
    <property type="entry name" value="ARM repeat"/>
    <property type="match status" value="1"/>
</dbReference>